<dbReference type="EMBL" id="HBFP01013147">
    <property type="protein sequence ID" value="CAD8825102.1"/>
    <property type="molecule type" value="Transcribed_RNA"/>
</dbReference>
<dbReference type="AlphaFoldDB" id="A0A7S0ZKX2"/>
<proteinExistence type="predicted"/>
<reference evidence="1" key="1">
    <citation type="submission" date="2021-01" db="EMBL/GenBank/DDBJ databases">
        <authorList>
            <person name="Corre E."/>
            <person name="Pelletier E."/>
            <person name="Niang G."/>
            <person name="Scheremetjew M."/>
            <person name="Finn R."/>
            <person name="Kale V."/>
            <person name="Holt S."/>
            <person name="Cochrane G."/>
            <person name="Meng A."/>
            <person name="Brown T."/>
            <person name="Cohen L."/>
        </authorList>
    </citation>
    <scope>NUCLEOTIDE SEQUENCE</scope>
    <source>
        <strain evidence="1">CCMP3278</strain>
    </source>
</reference>
<evidence type="ECO:0000313" key="1">
    <source>
        <dbReference type="EMBL" id="CAD8825102.1"/>
    </source>
</evidence>
<sequence>MCNHVFFLTSSMIQYIGNLNLNSSSPNCQRNPQWNLRFNRFSRRSLIPSAISNVSRYESLISSMNHDDPSLILLLTELDVISTFESDANYKAIRSNLSETAQQLKILSQFDQFQNLTKTQALNIFQRNVAFRANRIFNPSRVANFYTILANAFADPENWIIAASNLAYAGFPPTKYIRRGNGDIAWKYAPVVHFQQDIIAVEVDEESVDSEVLVIDLELIVVHILERQLDMKVEEVEKESNSFRSIENAELEPIGNRESPHEWLYSQIMASDLEISIQDAVLAVFRIALYAAISSSHRSKIAIQRLPTKSVPPHLLPFTPPIDALQLVTASVIYNSLNNFPREDIAEHGAQWNIVLPNKR</sequence>
<organism evidence="1">
    <name type="scientific">Timspurckia oligopyrenoides</name>
    <dbReference type="NCBI Taxonomy" id="708627"/>
    <lineage>
        <taxon>Eukaryota</taxon>
        <taxon>Rhodophyta</taxon>
        <taxon>Bangiophyceae</taxon>
        <taxon>Porphyridiales</taxon>
        <taxon>Porphyridiaceae</taxon>
        <taxon>Timspurckia</taxon>
    </lineage>
</organism>
<accession>A0A7S0ZKX2</accession>
<gene>
    <name evidence="1" type="ORF">TOLI1172_LOCUS9501</name>
</gene>
<name>A0A7S0ZKX2_9RHOD</name>
<protein>
    <submittedName>
        <fullName evidence="1">Uncharacterized protein</fullName>
    </submittedName>
</protein>